<dbReference type="PANTHER" id="PTHR12806">
    <property type="entry name" value="EAP30 SUBUNIT OF ELL COMPLEX"/>
    <property type="match status" value="1"/>
</dbReference>
<protein>
    <submittedName>
        <fullName evidence="3">Vacuolar-sorting protein snf8</fullName>
    </submittedName>
</protein>
<dbReference type="GO" id="GO:0043328">
    <property type="term" value="P:protein transport to vacuole involved in ubiquitin-dependent protein catabolic process via the multivesicular body sorting pathway"/>
    <property type="evidence" value="ECO:0007669"/>
    <property type="project" value="TreeGrafter"/>
</dbReference>
<dbReference type="EMBL" id="CCKQ01013831">
    <property type="protein sequence ID" value="CDW85543.1"/>
    <property type="molecule type" value="Genomic_DNA"/>
</dbReference>
<dbReference type="GO" id="GO:0000814">
    <property type="term" value="C:ESCRT II complex"/>
    <property type="evidence" value="ECO:0007669"/>
    <property type="project" value="InterPro"/>
</dbReference>
<dbReference type="InterPro" id="IPR040608">
    <property type="entry name" value="Snf8/Vps36"/>
</dbReference>
<name>A0A078AXL5_STYLE</name>
<proteinExistence type="inferred from homology"/>
<dbReference type="AlphaFoldDB" id="A0A078AXL5"/>
<accession>A0A078AXL5</accession>
<dbReference type="Pfam" id="PF04157">
    <property type="entry name" value="EAP30"/>
    <property type="match status" value="1"/>
</dbReference>
<dbReference type="Gene3D" id="1.10.10.10">
    <property type="entry name" value="Winged helix-like DNA-binding domain superfamily/Winged helix DNA-binding domain"/>
    <property type="match status" value="1"/>
</dbReference>
<organism evidence="3 4">
    <name type="scientific">Stylonychia lemnae</name>
    <name type="common">Ciliate</name>
    <dbReference type="NCBI Taxonomy" id="5949"/>
    <lineage>
        <taxon>Eukaryota</taxon>
        <taxon>Sar</taxon>
        <taxon>Alveolata</taxon>
        <taxon>Ciliophora</taxon>
        <taxon>Intramacronucleata</taxon>
        <taxon>Spirotrichea</taxon>
        <taxon>Stichotrichia</taxon>
        <taxon>Sporadotrichida</taxon>
        <taxon>Oxytrichidae</taxon>
        <taxon>Stylonychinae</taxon>
        <taxon>Stylonychia</taxon>
    </lineage>
</organism>
<dbReference type="Proteomes" id="UP000039865">
    <property type="component" value="Unassembled WGS sequence"/>
</dbReference>
<evidence type="ECO:0000313" key="3">
    <source>
        <dbReference type="EMBL" id="CDW85543.1"/>
    </source>
</evidence>
<dbReference type="PANTHER" id="PTHR12806:SF0">
    <property type="entry name" value="VACUOLAR-SORTING PROTEIN SNF8"/>
    <property type="match status" value="1"/>
</dbReference>
<dbReference type="InParanoid" id="A0A078AXL5"/>
<sequence>MRRGVGIAGVKQNLAVQQKLKEVGQEIEKTQLEEMNKQLSEFKNHLENFALKHRKEINQNPVFRNQFLKMCKEIGVDPLSLNICIALRKKNGGFLEENECLTLLKKIRSSKAEEVTLKDLRKAVESLHKLGSEFKIIHTGSKRVICSSSVELSQDNLTIMQLAEENNGWITFTKLREKISTFNQHDRFQRAIDQLIKEGLAWVDEQSLQDNNASKGVFAKNAEDQGKCYWFPSLMENKQKNKEEAEDLALIGRQ</sequence>
<reference evidence="3 4" key="1">
    <citation type="submission" date="2014-06" db="EMBL/GenBank/DDBJ databases">
        <authorList>
            <person name="Swart Estienne"/>
        </authorList>
    </citation>
    <scope>NUCLEOTIDE SEQUENCE [LARGE SCALE GENOMIC DNA]</scope>
    <source>
        <strain evidence="3 4">130c</strain>
    </source>
</reference>
<dbReference type="InterPro" id="IPR036388">
    <property type="entry name" value="WH-like_DNA-bd_sf"/>
</dbReference>
<dbReference type="OMA" id="QIVEVCM"/>
<gene>
    <name evidence="3" type="primary">Contig2984.g3191</name>
    <name evidence="3" type="ORF">STYLEM_14622</name>
</gene>
<keyword evidence="2" id="KW-0175">Coiled coil</keyword>
<evidence type="ECO:0000256" key="2">
    <source>
        <dbReference type="SAM" id="Coils"/>
    </source>
</evidence>
<keyword evidence="4" id="KW-1185">Reference proteome</keyword>
<dbReference type="SUPFAM" id="SSF46785">
    <property type="entry name" value="Winged helix' DNA-binding domain"/>
    <property type="match status" value="1"/>
</dbReference>
<dbReference type="Gene3D" id="6.10.140.180">
    <property type="match status" value="1"/>
</dbReference>
<comment type="similarity">
    <text evidence="1">Belongs to the SNF8 family.</text>
</comment>
<feature type="coiled-coil region" evidence="2">
    <location>
        <begin position="13"/>
        <end position="52"/>
    </location>
</feature>
<dbReference type="OrthoDB" id="283883at2759"/>
<evidence type="ECO:0000313" key="4">
    <source>
        <dbReference type="Proteomes" id="UP000039865"/>
    </source>
</evidence>
<evidence type="ECO:0000256" key="1">
    <source>
        <dbReference type="ARBA" id="ARBA00009834"/>
    </source>
</evidence>
<dbReference type="InterPro" id="IPR036390">
    <property type="entry name" value="WH_DNA-bd_sf"/>
</dbReference>
<dbReference type="InterPro" id="IPR016689">
    <property type="entry name" value="ESCRT-2_cplx_Snf8"/>
</dbReference>